<feature type="transmembrane region" description="Helical" evidence="1">
    <location>
        <begin position="85"/>
        <end position="107"/>
    </location>
</feature>
<dbReference type="PANTHER" id="PTHR47592:SF29">
    <property type="entry name" value="ZINC FINGER, CCHC-TYPE"/>
    <property type="match status" value="1"/>
</dbReference>
<keyword evidence="3" id="KW-1185">Reference proteome</keyword>
<evidence type="ECO:0000313" key="3">
    <source>
        <dbReference type="Proteomes" id="UP001358586"/>
    </source>
</evidence>
<proteinExistence type="predicted"/>
<dbReference type="PANTHER" id="PTHR47592">
    <property type="entry name" value="PBF68 PROTEIN"/>
    <property type="match status" value="1"/>
</dbReference>
<organism evidence="2 3">
    <name type="scientific">Gossypium arboreum</name>
    <name type="common">Tree cotton</name>
    <name type="synonym">Gossypium nanking</name>
    <dbReference type="NCBI Taxonomy" id="29729"/>
    <lineage>
        <taxon>Eukaryota</taxon>
        <taxon>Viridiplantae</taxon>
        <taxon>Streptophyta</taxon>
        <taxon>Embryophyta</taxon>
        <taxon>Tracheophyta</taxon>
        <taxon>Spermatophyta</taxon>
        <taxon>Magnoliopsida</taxon>
        <taxon>eudicotyledons</taxon>
        <taxon>Gunneridae</taxon>
        <taxon>Pentapetalae</taxon>
        <taxon>rosids</taxon>
        <taxon>malvids</taxon>
        <taxon>Malvales</taxon>
        <taxon>Malvaceae</taxon>
        <taxon>Malvoideae</taxon>
        <taxon>Gossypium</taxon>
    </lineage>
</organism>
<dbReference type="Proteomes" id="UP001358586">
    <property type="component" value="Chromosome 4"/>
</dbReference>
<sequence length="131" mass="15123">MHFFLSTLKIAYVLDTPRPEESGNESVVTTRERQKWDNVIYMCIGHILNGLSDGLFDTNQNEVTAKEQWDKLETRYMIEYAKSKFVILTSLGSLATVFEIVIPSLGYRNTQLTYFDVWNLSLGCDTKLWIS</sequence>
<keyword evidence="1" id="KW-0472">Membrane</keyword>
<reference evidence="2 3" key="1">
    <citation type="submission" date="2023-03" db="EMBL/GenBank/DDBJ databases">
        <title>WGS of Gossypium arboreum.</title>
        <authorList>
            <person name="Yu D."/>
        </authorList>
    </citation>
    <scope>NUCLEOTIDE SEQUENCE [LARGE SCALE GENOMIC DNA]</scope>
    <source>
        <tissue evidence="2">Leaf</tissue>
    </source>
</reference>
<evidence type="ECO:0000313" key="2">
    <source>
        <dbReference type="EMBL" id="KAK5836432.1"/>
    </source>
</evidence>
<dbReference type="EMBL" id="JARKNE010000004">
    <property type="protein sequence ID" value="KAK5836432.1"/>
    <property type="molecule type" value="Genomic_DNA"/>
</dbReference>
<keyword evidence="1" id="KW-0812">Transmembrane</keyword>
<protein>
    <recommendedName>
        <fullName evidence="4">Zinc finger, CCHC-type</fullName>
    </recommendedName>
</protein>
<name>A0ABR0QBK5_GOSAR</name>
<comment type="caution">
    <text evidence="2">The sequence shown here is derived from an EMBL/GenBank/DDBJ whole genome shotgun (WGS) entry which is preliminary data.</text>
</comment>
<evidence type="ECO:0000256" key="1">
    <source>
        <dbReference type="SAM" id="Phobius"/>
    </source>
</evidence>
<keyword evidence="1" id="KW-1133">Transmembrane helix</keyword>
<accession>A0ABR0QBK5</accession>
<gene>
    <name evidence="2" type="ORF">PVK06_012220</name>
</gene>
<evidence type="ECO:0008006" key="4">
    <source>
        <dbReference type="Google" id="ProtNLM"/>
    </source>
</evidence>